<dbReference type="Proteomes" id="UP000322667">
    <property type="component" value="Chromosome D06"/>
</dbReference>
<name>A0A5D2KHS2_GOSTO</name>
<dbReference type="AlphaFoldDB" id="A0A5D2KHS2"/>
<accession>A0A5D2KHS2</accession>
<keyword evidence="2" id="KW-1185">Reference proteome</keyword>
<evidence type="ECO:0000313" key="1">
    <source>
        <dbReference type="EMBL" id="TYH65623.1"/>
    </source>
</evidence>
<protein>
    <submittedName>
        <fullName evidence="1">Uncharacterized protein</fullName>
    </submittedName>
</protein>
<gene>
    <name evidence="1" type="ORF">ES332_D06G067400v1</name>
</gene>
<dbReference type="EMBL" id="CM017628">
    <property type="protein sequence ID" value="TYH65623.1"/>
    <property type="molecule type" value="Genomic_DNA"/>
</dbReference>
<organism evidence="1 2">
    <name type="scientific">Gossypium tomentosum</name>
    <name type="common">Hawaiian cotton</name>
    <name type="synonym">Gossypium sandvicense</name>
    <dbReference type="NCBI Taxonomy" id="34277"/>
    <lineage>
        <taxon>Eukaryota</taxon>
        <taxon>Viridiplantae</taxon>
        <taxon>Streptophyta</taxon>
        <taxon>Embryophyta</taxon>
        <taxon>Tracheophyta</taxon>
        <taxon>Spermatophyta</taxon>
        <taxon>Magnoliopsida</taxon>
        <taxon>eudicotyledons</taxon>
        <taxon>Gunneridae</taxon>
        <taxon>Pentapetalae</taxon>
        <taxon>rosids</taxon>
        <taxon>malvids</taxon>
        <taxon>Malvales</taxon>
        <taxon>Malvaceae</taxon>
        <taxon>Malvoideae</taxon>
        <taxon>Gossypium</taxon>
    </lineage>
</organism>
<sequence length="52" mass="5894">MYAMAMHARGLDPTTAALAIPETPRGFWCISPILARFQFELGHVNWVRGYKT</sequence>
<evidence type="ECO:0000313" key="2">
    <source>
        <dbReference type="Proteomes" id="UP000322667"/>
    </source>
</evidence>
<reference evidence="1 2" key="1">
    <citation type="submission" date="2019-07" db="EMBL/GenBank/DDBJ databases">
        <title>WGS assembly of Gossypium tomentosum.</title>
        <authorList>
            <person name="Chen Z.J."/>
            <person name="Sreedasyam A."/>
            <person name="Ando A."/>
            <person name="Song Q."/>
            <person name="De L."/>
            <person name="Hulse-Kemp A."/>
            <person name="Ding M."/>
            <person name="Ye W."/>
            <person name="Kirkbride R."/>
            <person name="Jenkins J."/>
            <person name="Plott C."/>
            <person name="Lovell J."/>
            <person name="Lin Y.-M."/>
            <person name="Vaughn R."/>
            <person name="Liu B."/>
            <person name="Li W."/>
            <person name="Simpson S."/>
            <person name="Scheffler B."/>
            <person name="Saski C."/>
            <person name="Grover C."/>
            <person name="Hu G."/>
            <person name="Conover J."/>
            <person name="Carlson J."/>
            <person name="Shu S."/>
            <person name="Boston L."/>
            <person name="Williams M."/>
            <person name="Peterson D."/>
            <person name="Mcgee K."/>
            <person name="Jones D."/>
            <person name="Wendel J."/>
            <person name="Stelly D."/>
            <person name="Grimwood J."/>
            <person name="Schmutz J."/>
        </authorList>
    </citation>
    <scope>NUCLEOTIDE SEQUENCE [LARGE SCALE GENOMIC DNA]</scope>
    <source>
        <strain evidence="1">7179.01</strain>
    </source>
</reference>
<proteinExistence type="predicted"/>